<gene>
    <name evidence="2" type="ORF">SAMN06265222_11594</name>
</gene>
<evidence type="ECO:0000313" key="2">
    <source>
        <dbReference type="EMBL" id="SMP72535.1"/>
    </source>
</evidence>
<proteinExistence type="predicted"/>
<reference evidence="2 3" key="1">
    <citation type="submission" date="2017-05" db="EMBL/GenBank/DDBJ databases">
        <authorList>
            <person name="Varghese N."/>
            <person name="Submissions S."/>
        </authorList>
    </citation>
    <scope>NUCLEOTIDE SEQUENCE [LARGE SCALE GENOMIC DNA]</scope>
    <source>
        <strain evidence="2 3">DSM 25457</strain>
    </source>
</reference>
<comment type="caution">
    <text evidence="2">The sequence shown here is derived from an EMBL/GenBank/DDBJ whole genome shotgun (WGS) entry which is preliminary data.</text>
</comment>
<organism evidence="2 3">
    <name type="scientific">Neorhodopirellula lusitana</name>
    <dbReference type="NCBI Taxonomy" id="445327"/>
    <lineage>
        <taxon>Bacteria</taxon>
        <taxon>Pseudomonadati</taxon>
        <taxon>Planctomycetota</taxon>
        <taxon>Planctomycetia</taxon>
        <taxon>Pirellulales</taxon>
        <taxon>Pirellulaceae</taxon>
        <taxon>Neorhodopirellula</taxon>
    </lineage>
</organism>
<dbReference type="Proteomes" id="UP001158067">
    <property type="component" value="Unassembled WGS sequence"/>
</dbReference>
<name>A0ABY1QMU9_9BACT</name>
<dbReference type="EMBL" id="FXUG01000015">
    <property type="protein sequence ID" value="SMP72535.1"/>
    <property type="molecule type" value="Genomic_DNA"/>
</dbReference>
<evidence type="ECO:0000313" key="3">
    <source>
        <dbReference type="Proteomes" id="UP001158067"/>
    </source>
</evidence>
<feature type="region of interest" description="Disordered" evidence="1">
    <location>
        <begin position="41"/>
        <end position="64"/>
    </location>
</feature>
<accession>A0ABY1QMU9</accession>
<sequence length="64" mass="7504">MQFDRNPAWLHAIVTTLKRTTRKFTRRTLILNCFRKRPNVPESAVRESHYESPNSPLKTKPPVA</sequence>
<evidence type="ECO:0000256" key="1">
    <source>
        <dbReference type="SAM" id="MobiDB-lite"/>
    </source>
</evidence>
<keyword evidence="3" id="KW-1185">Reference proteome</keyword>
<protein>
    <submittedName>
        <fullName evidence="2">Uncharacterized protein</fullName>
    </submittedName>
</protein>